<dbReference type="InterPro" id="IPR006311">
    <property type="entry name" value="TAT_signal"/>
</dbReference>
<dbReference type="InterPro" id="IPR012334">
    <property type="entry name" value="Pectin_lyas_fold"/>
</dbReference>
<sequence>MPETPDKTFSRRSVLGTVGAAALGATALSGRASASHDSYETINIVDAGADNTGGDSITPILDDVLDDNRKIYFPPGEYYVDEGIRFTDFEKLWLYGEDATIVPAPADEFDGADHIFKLGTDYAPGDWLHIGDLTFDFTAENTGVRAIQAQVNDCYIHDVDFVGEHDAGTHGPMLVDIIDEDSIAAVDRVRMPDGGAWTENTEQDGDPVVRWGPTGFIVSPYHNGTLWVRDCVIGGFPDNGLYDSGKDGTVVVKGGQFENSNTASIRLDGYRSMIDGATITVDGARNDDAAQQAIRLDGGSGCAVKNSEIVLEEPTANGITVRSGVDSAKIEGTTIDVTDGYVNAAIMVEEDAGRTVIDDCSVDLDATGQAIELRSGDEPCVIKNTTVTGDGSGATGGRETIICDRDGSLLRSNTVEHSGPDYRRGVVIRGDDITVSGGRYEATHYPLVVEGDDATIENVTASSYGGYDAVDVDGGSGLRLVDNDF</sequence>
<dbReference type="AlphaFoldDB" id="A0A1H8W4L4"/>
<keyword evidence="2" id="KW-1185">Reference proteome</keyword>
<accession>A0A1H8W4L4</accession>
<protein>
    <submittedName>
        <fullName evidence="1">Right handed beta helix region</fullName>
    </submittedName>
</protein>
<evidence type="ECO:0000313" key="1">
    <source>
        <dbReference type="EMBL" id="SEP22540.1"/>
    </source>
</evidence>
<dbReference type="Gene3D" id="2.160.20.20">
    <property type="match status" value="1"/>
</dbReference>
<dbReference type="InterPro" id="IPR012332">
    <property type="entry name" value="Autotransporter_pectin_lyase_C"/>
</dbReference>
<gene>
    <name evidence="1" type="ORF">SAMN04487948_12321</name>
</gene>
<dbReference type="RefSeq" id="WP_089827563.1">
    <property type="nucleotide sequence ID" value="NZ_FODV01000023.1"/>
</dbReference>
<dbReference type="SUPFAM" id="SSF51126">
    <property type="entry name" value="Pectin lyase-like"/>
    <property type="match status" value="2"/>
</dbReference>
<dbReference type="Proteomes" id="UP000199126">
    <property type="component" value="Unassembled WGS sequence"/>
</dbReference>
<evidence type="ECO:0000313" key="2">
    <source>
        <dbReference type="Proteomes" id="UP000199126"/>
    </source>
</evidence>
<organism evidence="1 2">
    <name type="scientific">Halogranum amylolyticum</name>
    <dbReference type="NCBI Taxonomy" id="660520"/>
    <lineage>
        <taxon>Archaea</taxon>
        <taxon>Methanobacteriati</taxon>
        <taxon>Methanobacteriota</taxon>
        <taxon>Stenosarchaea group</taxon>
        <taxon>Halobacteria</taxon>
        <taxon>Halobacteriales</taxon>
        <taxon>Haloferacaceae</taxon>
    </lineage>
</organism>
<dbReference type="OrthoDB" id="202667at2157"/>
<dbReference type="Gene3D" id="2.160.20.10">
    <property type="entry name" value="Single-stranded right-handed beta-helix, Pectin lyase-like"/>
    <property type="match status" value="1"/>
</dbReference>
<name>A0A1H8W4L4_9EURY</name>
<dbReference type="PROSITE" id="PS51318">
    <property type="entry name" value="TAT"/>
    <property type="match status" value="1"/>
</dbReference>
<proteinExistence type="predicted"/>
<reference evidence="2" key="1">
    <citation type="submission" date="2016-10" db="EMBL/GenBank/DDBJ databases">
        <authorList>
            <person name="Varghese N."/>
            <person name="Submissions S."/>
        </authorList>
    </citation>
    <scope>NUCLEOTIDE SEQUENCE [LARGE SCALE GENOMIC DNA]</scope>
    <source>
        <strain evidence="2">CGMCC 1.10121</strain>
    </source>
</reference>
<dbReference type="InterPro" id="IPR011050">
    <property type="entry name" value="Pectin_lyase_fold/virulence"/>
</dbReference>
<dbReference type="EMBL" id="FODV01000023">
    <property type="protein sequence ID" value="SEP22540.1"/>
    <property type="molecule type" value="Genomic_DNA"/>
</dbReference>